<dbReference type="KEGG" id="hhk:HH1059_19230"/>
<dbReference type="PANTHER" id="PTHR32114">
    <property type="entry name" value="ABC TRANSPORTER ABCH.3"/>
    <property type="match status" value="1"/>
</dbReference>
<dbReference type="RefSeq" id="WP_096409953.1">
    <property type="nucleotide sequence ID" value="NZ_AP017372.2"/>
</dbReference>
<keyword evidence="3" id="KW-1185">Reference proteome</keyword>
<sequence>MQTDLFDFSPTEGGGGFRLSRLEVLNWGTFHEKVYVLRPEGENALLTGDIGSGKSTLVDAITTLLVPPKRVAYNKAAGAEAKERSLRSYVLGHYKSERGEEGLASRSVALRGAGSYSVVLAHFHNPGMAHGVTLAQVLWLRDPQGSPERFYLVADRDLAIARDFAGFGSDINELKKRLRGMEQVEVFDAFTRYEGAFRRRFGIDSEQALELFSQTVSMKSVGNLTEFVRSHMLEAFPVEERIQALIRHFDDLGRAHDAVRTAREQIEALEPLVADCDKYAELSAQISQLRAARDALGAYFGGIKAELLDKRLSNLDAELTRLDDRINSLDRSYREQQGQRDELKQAIADNGGDRLERLKSDIARKSEEKQRRSSSAAKYNELAQSLGLPTVDSAEIFRANQQALAEQRETADESLARLQNERTEAEVSMRDLRNEHSVLAAELESLRQRRSNIPARMLEMRQRLCDELQIDEGEVPFVGELVQIRADEADWEGAIERLLHNFGLSLLVPDAHYKTIAGWVERSHLKGRLVYYRVREQRAAQEPPRLHPASLVHKVAIKPESQFYPWLEQELGRRFDYACTPDLDSFRREERAITPAGQIKAGHDRHEKDDRHRIDDRSRFVLGWSNEAKIAALEGQCADLERRIQVVAEQLSRIDGEQKRWQRHRDNITRLEHYTDFAELDWQALAVELADLDEKRRRLEEESDTLRVLEAQLADLDEAIRQTDEQRSSARSDYARAVEKREQAAQAREQAQAKRQELSDAEAHQLFPRLDEWFAQALGEPHLTVDSCDNREQDYRKWLTDTISSRDGQASRLVQTIIKRMSDYQARYPLQTKEVDASLESADDYRQMLAALRDDDLPRFEERFKELLNENTIREIANFQAQLNKERAEIRERIDIINSSLYDIDYNPGRYIELVADNSTDADIRDFREQLRACTEGAVTGSEDAQYNERKFLQVKAIIERFQGREGTAELDQRWTRKVTDVRNWFTFSAAERWREDGTEYEHYSDSGGKSGGQKEKLAYTVLAASLAYQFGLEGRGGSRSRSFRFVVIDEAFGRGSDESARFGLELFGRLGLQLLIVTPLQKIHVIEPFVSSVGYVHAEGDCYSLLSNLTIEEYHAQKAARRVVAVE</sequence>
<dbReference type="PANTHER" id="PTHR32114:SF2">
    <property type="entry name" value="ABC TRANSPORTER ABCH.3"/>
    <property type="match status" value="1"/>
</dbReference>
<organism evidence="2 3">
    <name type="scientific">Halorhodospira halochloris</name>
    <name type="common">Ectothiorhodospira halochloris</name>
    <dbReference type="NCBI Taxonomy" id="1052"/>
    <lineage>
        <taxon>Bacteria</taxon>
        <taxon>Pseudomonadati</taxon>
        <taxon>Pseudomonadota</taxon>
        <taxon>Gammaproteobacteria</taxon>
        <taxon>Chromatiales</taxon>
        <taxon>Ectothiorhodospiraceae</taxon>
        <taxon>Halorhodospira</taxon>
    </lineage>
</organism>
<dbReference type="SUPFAM" id="SSF52540">
    <property type="entry name" value="P-loop containing nucleoside triphosphate hydrolases"/>
    <property type="match status" value="1"/>
</dbReference>
<dbReference type="AlphaFoldDB" id="A0A110B652"/>
<evidence type="ECO:0000256" key="1">
    <source>
        <dbReference type="SAM" id="Coils"/>
    </source>
</evidence>
<gene>
    <name evidence="2" type="ORF">HH1059_19230</name>
</gene>
<accession>A0A110B652</accession>
<reference evidence="2" key="1">
    <citation type="submission" date="2016-02" db="EMBL/GenBank/DDBJ databases">
        <title>Halorhodospira halochloris DSM-1059 complete genome, version 2.</title>
        <authorList>
            <person name="Tsukatani Y."/>
        </authorList>
    </citation>
    <scope>NUCLEOTIDE SEQUENCE</scope>
    <source>
        <strain evidence="2">DSM 1059</strain>
    </source>
</reference>
<feature type="coiled-coil region" evidence="1">
    <location>
        <begin position="630"/>
        <end position="657"/>
    </location>
</feature>
<proteinExistence type="predicted"/>
<dbReference type="Gene3D" id="3.40.50.300">
    <property type="entry name" value="P-loop containing nucleotide triphosphate hydrolases"/>
    <property type="match status" value="1"/>
</dbReference>
<name>A0A110B652_HALHR</name>
<dbReference type="InterPro" id="IPR027417">
    <property type="entry name" value="P-loop_NTPase"/>
</dbReference>
<evidence type="ECO:0000313" key="3">
    <source>
        <dbReference type="Proteomes" id="UP000218890"/>
    </source>
</evidence>
<dbReference type="EMBL" id="AP017372">
    <property type="protein sequence ID" value="BAU58617.1"/>
    <property type="molecule type" value="Genomic_DNA"/>
</dbReference>
<dbReference type="Pfam" id="PF13555">
    <property type="entry name" value="AAA_29"/>
    <property type="match status" value="1"/>
</dbReference>
<dbReference type="Pfam" id="PF13558">
    <property type="entry name" value="SbcC_Walker_B"/>
    <property type="match status" value="1"/>
</dbReference>
<keyword evidence="1" id="KW-0175">Coiled coil</keyword>
<dbReference type="CDD" id="cd00267">
    <property type="entry name" value="ABC_ATPase"/>
    <property type="match status" value="1"/>
</dbReference>
<feature type="coiled-coil region" evidence="1">
    <location>
        <begin position="682"/>
        <end position="764"/>
    </location>
</feature>
<dbReference type="Proteomes" id="UP000218890">
    <property type="component" value="Chromosome"/>
</dbReference>
<protein>
    <submittedName>
        <fullName evidence="2">Chromosome segregation protein SMC-like</fullName>
    </submittedName>
</protein>
<evidence type="ECO:0000313" key="2">
    <source>
        <dbReference type="EMBL" id="BAU58617.1"/>
    </source>
</evidence>
<feature type="coiled-coil region" evidence="1">
    <location>
        <begin position="401"/>
        <end position="449"/>
    </location>
</feature>
<dbReference type="OrthoDB" id="174137at2"/>
<feature type="coiled-coil region" evidence="1">
    <location>
        <begin position="305"/>
        <end position="346"/>
    </location>
</feature>